<feature type="domain" description="Zn(2)-C6 fungal-type" evidence="3">
    <location>
        <begin position="149"/>
        <end position="182"/>
    </location>
</feature>
<dbReference type="SMART" id="SM00066">
    <property type="entry name" value="GAL4"/>
    <property type="match status" value="1"/>
</dbReference>
<protein>
    <submittedName>
        <fullName evidence="4">Gypsy retrotransposon integrase-like protein 1</fullName>
    </submittedName>
</protein>
<gene>
    <name evidence="4" type="primary">GIN1_2</name>
    <name evidence="4" type="ORF">OC846_002253</name>
</gene>
<feature type="compositionally biased region" description="Low complexity" evidence="2">
    <location>
        <begin position="113"/>
        <end position="122"/>
    </location>
</feature>
<dbReference type="GO" id="GO:0008270">
    <property type="term" value="F:zinc ion binding"/>
    <property type="evidence" value="ECO:0007669"/>
    <property type="project" value="InterPro"/>
</dbReference>
<dbReference type="GO" id="GO:0000981">
    <property type="term" value="F:DNA-binding transcription factor activity, RNA polymerase II-specific"/>
    <property type="evidence" value="ECO:0007669"/>
    <property type="project" value="InterPro"/>
</dbReference>
<dbReference type="Pfam" id="PF00172">
    <property type="entry name" value="Zn_clus"/>
    <property type="match status" value="1"/>
</dbReference>
<dbReference type="InterPro" id="IPR036864">
    <property type="entry name" value="Zn2-C6_fun-type_DNA-bd_sf"/>
</dbReference>
<dbReference type="PANTHER" id="PTHR46910:SF1">
    <property type="entry name" value="MISCELLANEOUS ZN(II)2CYS6 TRANSCRIPTION FACTOR (EUROFUNG)-RELATED"/>
    <property type="match status" value="1"/>
</dbReference>
<dbReference type="PANTHER" id="PTHR46910">
    <property type="entry name" value="TRANSCRIPTION FACTOR PDR1"/>
    <property type="match status" value="1"/>
</dbReference>
<evidence type="ECO:0000313" key="5">
    <source>
        <dbReference type="Proteomes" id="UP001176517"/>
    </source>
</evidence>
<keyword evidence="5" id="KW-1185">Reference proteome</keyword>
<dbReference type="PROSITE" id="PS00463">
    <property type="entry name" value="ZN2_CY6_FUNGAL_1"/>
    <property type="match status" value="1"/>
</dbReference>
<dbReference type="SUPFAM" id="SSF57701">
    <property type="entry name" value="Zn2/Cys6 DNA-binding domain"/>
    <property type="match status" value="1"/>
</dbReference>
<evidence type="ECO:0000313" key="4">
    <source>
        <dbReference type="EMBL" id="KAK0554032.1"/>
    </source>
</evidence>
<feature type="region of interest" description="Disordered" evidence="2">
    <location>
        <begin position="337"/>
        <end position="478"/>
    </location>
</feature>
<feature type="compositionally biased region" description="Low complexity" evidence="2">
    <location>
        <begin position="259"/>
        <end position="276"/>
    </location>
</feature>
<dbReference type="InterPro" id="IPR050987">
    <property type="entry name" value="AtrR-like"/>
</dbReference>
<reference evidence="4" key="1">
    <citation type="journal article" date="2023" name="PhytoFront">
        <title>Draft Genome Resources of Seven Strains of Tilletia horrida, Causal Agent of Kernel Smut of Rice.</title>
        <authorList>
            <person name="Khanal S."/>
            <person name="Antony Babu S."/>
            <person name="Zhou X.G."/>
        </authorList>
    </citation>
    <scope>NUCLEOTIDE SEQUENCE</scope>
    <source>
        <strain evidence="4">TX6</strain>
    </source>
</reference>
<dbReference type="AlphaFoldDB" id="A0AAN6JT41"/>
<organism evidence="4 5">
    <name type="scientific">Tilletia horrida</name>
    <dbReference type="NCBI Taxonomy" id="155126"/>
    <lineage>
        <taxon>Eukaryota</taxon>
        <taxon>Fungi</taxon>
        <taxon>Dikarya</taxon>
        <taxon>Basidiomycota</taxon>
        <taxon>Ustilaginomycotina</taxon>
        <taxon>Exobasidiomycetes</taxon>
        <taxon>Tilletiales</taxon>
        <taxon>Tilletiaceae</taxon>
        <taxon>Tilletia</taxon>
    </lineage>
</organism>
<proteinExistence type="predicted"/>
<dbReference type="Gene3D" id="4.10.240.10">
    <property type="entry name" value="Zn(2)-C6 fungal-type DNA-binding domain"/>
    <property type="match status" value="1"/>
</dbReference>
<keyword evidence="1" id="KW-0539">Nucleus</keyword>
<feature type="compositionally biased region" description="Polar residues" evidence="2">
    <location>
        <begin position="378"/>
        <end position="387"/>
    </location>
</feature>
<feature type="region of interest" description="Disordered" evidence="2">
    <location>
        <begin position="191"/>
        <end position="218"/>
    </location>
</feature>
<dbReference type="EMBL" id="JAPDMZ010000042">
    <property type="protein sequence ID" value="KAK0554032.1"/>
    <property type="molecule type" value="Genomic_DNA"/>
</dbReference>
<comment type="caution">
    <text evidence="4">The sequence shown here is derived from an EMBL/GenBank/DDBJ whole genome shotgun (WGS) entry which is preliminary data.</text>
</comment>
<evidence type="ECO:0000256" key="1">
    <source>
        <dbReference type="ARBA" id="ARBA00023242"/>
    </source>
</evidence>
<feature type="compositionally biased region" description="Low complexity" evidence="2">
    <location>
        <begin position="291"/>
        <end position="301"/>
    </location>
</feature>
<dbReference type="CDD" id="cd00067">
    <property type="entry name" value="GAL4"/>
    <property type="match status" value="1"/>
</dbReference>
<feature type="compositionally biased region" description="Polar residues" evidence="2">
    <location>
        <begin position="346"/>
        <end position="367"/>
    </location>
</feature>
<dbReference type="PROSITE" id="PS50048">
    <property type="entry name" value="ZN2_CY6_FUNGAL_2"/>
    <property type="match status" value="1"/>
</dbReference>
<feature type="region of interest" description="Disordered" evidence="2">
    <location>
        <begin position="27"/>
        <end position="143"/>
    </location>
</feature>
<name>A0AAN6JT41_9BASI</name>
<sequence length="478" mass="49258">MSSIGRDQEPAEWETAAAVAAAAAAAAAAASSMSDPTAPKDMAQPQSLPSAPPRYDQDESLPEVDPSRPAEQQQSWFSIAERVDPQAAVEIGGVEHAEEASVPSKRKGRPSTSGSSAKAGNKGKAKQKEEEIDPATGQPVKKRRRVVVACDTCRRKKIRCQGLPNDTLTCDNCSTYGYKCTFIFSNKTEGAGSGEATEANGGTANAEGSGSAAGKGRTRGRYEILEQKIESLLSLLRSVDPGLATRWEAGELGSGSGALSGVQPFNNTNGNGSSNGASGGNKPKADSLVNNGSADASSSGDSSSVAVAAAAAAAAATAAANAAAGGSIHSLAEAEAESSSHLSVPSDLTSQHLDLQDPNSSASSNPHYTAYLNESAFGPSSNGQANGESDMIFDPELLSGDTDHPALQQHHRRRRQRNGQGGDPHASAGLLLHLSQAAVHLQERDQHTRDATTEEADDTRVLKQPDQHTSISADGGVS</sequence>
<dbReference type="InterPro" id="IPR001138">
    <property type="entry name" value="Zn2Cys6_DnaBD"/>
</dbReference>
<feature type="compositionally biased region" description="Basic and acidic residues" evidence="2">
    <location>
        <begin position="441"/>
        <end position="466"/>
    </location>
</feature>
<evidence type="ECO:0000259" key="3">
    <source>
        <dbReference type="PROSITE" id="PS50048"/>
    </source>
</evidence>
<accession>A0AAN6JT41</accession>
<feature type="region of interest" description="Disordered" evidence="2">
    <location>
        <begin position="258"/>
        <end position="301"/>
    </location>
</feature>
<dbReference type="Proteomes" id="UP001176517">
    <property type="component" value="Unassembled WGS sequence"/>
</dbReference>
<evidence type="ECO:0000256" key="2">
    <source>
        <dbReference type="SAM" id="MobiDB-lite"/>
    </source>
</evidence>